<accession>A0A518DQ78</accession>
<dbReference type="Proteomes" id="UP000317648">
    <property type="component" value="Chromosome"/>
</dbReference>
<organism evidence="2 3">
    <name type="scientific">Lignipirellula cremea</name>
    <dbReference type="NCBI Taxonomy" id="2528010"/>
    <lineage>
        <taxon>Bacteria</taxon>
        <taxon>Pseudomonadati</taxon>
        <taxon>Planctomycetota</taxon>
        <taxon>Planctomycetia</taxon>
        <taxon>Pirellulales</taxon>
        <taxon>Pirellulaceae</taxon>
        <taxon>Lignipirellula</taxon>
    </lineage>
</organism>
<evidence type="ECO:0000313" key="2">
    <source>
        <dbReference type="EMBL" id="QDU94009.1"/>
    </source>
</evidence>
<name>A0A518DQ78_9BACT</name>
<dbReference type="EMBL" id="CP036433">
    <property type="protein sequence ID" value="QDU94009.1"/>
    <property type="molecule type" value="Genomic_DNA"/>
</dbReference>
<gene>
    <name evidence="2" type="ORF">Pla8534_17950</name>
</gene>
<keyword evidence="3" id="KW-1185">Reference proteome</keyword>
<dbReference type="KEGG" id="lcre:Pla8534_17950"/>
<dbReference type="Pfam" id="PF20397">
    <property type="entry name" value="DUF6690"/>
    <property type="match status" value="1"/>
</dbReference>
<feature type="domain" description="DUF6690" evidence="1">
    <location>
        <begin position="1"/>
        <end position="229"/>
    </location>
</feature>
<sequence length="251" mass="27361">MRKELLYLPILLAASGGPYLLQSGKPAADEEQTSTLTGLSGLMEDEAIDALPPPTLEPVNRLGTSITTAPLAGPPTSDFLEVFRFDVTPNWILQRWGRVTTALDAPGMQGLRTALVTGAQPSDVAGSLTYYFDHQQQVKRVSFQGTTGDPQRLVDSLTRAYGLRQKKSLLAGMYVSEWNGTVTSALRISQRPLISSGDNLATYDVMLELNLPTDYYQLSPEFQAALKHDFALPGQRVGSLPPSARRRSLIP</sequence>
<evidence type="ECO:0000259" key="1">
    <source>
        <dbReference type="Pfam" id="PF20397"/>
    </source>
</evidence>
<dbReference type="AlphaFoldDB" id="A0A518DQ78"/>
<evidence type="ECO:0000313" key="3">
    <source>
        <dbReference type="Proteomes" id="UP000317648"/>
    </source>
</evidence>
<protein>
    <recommendedName>
        <fullName evidence="1">DUF6690 domain-containing protein</fullName>
    </recommendedName>
</protein>
<dbReference type="RefSeq" id="WP_145051703.1">
    <property type="nucleotide sequence ID" value="NZ_CP036433.1"/>
</dbReference>
<proteinExistence type="predicted"/>
<dbReference type="InterPro" id="IPR046512">
    <property type="entry name" value="DUF6690"/>
</dbReference>
<dbReference type="OrthoDB" id="258357at2"/>
<reference evidence="2 3" key="1">
    <citation type="submission" date="2019-02" db="EMBL/GenBank/DDBJ databases">
        <title>Deep-cultivation of Planctomycetes and their phenomic and genomic characterization uncovers novel biology.</title>
        <authorList>
            <person name="Wiegand S."/>
            <person name="Jogler M."/>
            <person name="Boedeker C."/>
            <person name="Pinto D."/>
            <person name="Vollmers J."/>
            <person name="Rivas-Marin E."/>
            <person name="Kohn T."/>
            <person name="Peeters S.H."/>
            <person name="Heuer A."/>
            <person name="Rast P."/>
            <person name="Oberbeckmann S."/>
            <person name="Bunk B."/>
            <person name="Jeske O."/>
            <person name="Meyerdierks A."/>
            <person name="Storesund J.E."/>
            <person name="Kallscheuer N."/>
            <person name="Luecker S."/>
            <person name="Lage O.M."/>
            <person name="Pohl T."/>
            <person name="Merkel B.J."/>
            <person name="Hornburger P."/>
            <person name="Mueller R.-W."/>
            <person name="Bruemmer F."/>
            <person name="Labrenz M."/>
            <person name="Spormann A.M."/>
            <person name="Op den Camp H."/>
            <person name="Overmann J."/>
            <person name="Amann R."/>
            <person name="Jetten M.S.M."/>
            <person name="Mascher T."/>
            <person name="Medema M.H."/>
            <person name="Devos D.P."/>
            <person name="Kaster A.-K."/>
            <person name="Ovreas L."/>
            <person name="Rohde M."/>
            <person name="Galperin M.Y."/>
            <person name="Jogler C."/>
        </authorList>
    </citation>
    <scope>NUCLEOTIDE SEQUENCE [LARGE SCALE GENOMIC DNA]</scope>
    <source>
        <strain evidence="2 3">Pla85_3_4</strain>
    </source>
</reference>